<evidence type="ECO:0000256" key="3">
    <source>
        <dbReference type="ARBA" id="ARBA00011790"/>
    </source>
</evidence>
<evidence type="ECO:0000256" key="1">
    <source>
        <dbReference type="ARBA" id="ARBA00004443"/>
    </source>
</evidence>
<keyword evidence="9" id="KW-0496">Mitochondrion</keyword>
<organism evidence="14 15">
    <name type="scientific">Plutella xylostella</name>
    <name type="common">Diamondback moth</name>
    <name type="synonym">Plutella maculipennis</name>
    <dbReference type="NCBI Taxonomy" id="51655"/>
    <lineage>
        <taxon>Eukaryota</taxon>
        <taxon>Metazoa</taxon>
        <taxon>Ecdysozoa</taxon>
        <taxon>Arthropoda</taxon>
        <taxon>Hexapoda</taxon>
        <taxon>Insecta</taxon>
        <taxon>Pterygota</taxon>
        <taxon>Neoptera</taxon>
        <taxon>Endopterygota</taxon>
        <taxon>Lepidoptera</taxon>
        <taxon>Glossata</taxon>
        <taxon>Ditrysia</taxon>
        <taxon>Yponomeutoidea</taxon>
        <taxon>Plutellidae</taxon>
        <taxon>Plutella</taxon>
    </lineage>
</organism>
<evidence type="ECO:0000256" key="13">
    <source>
        <dbReference type="ARBA" id="ARBA00046116"/>
    </source>
</evidence>
<dbReference type="PANTHER" id="PTHR12964">
    <property type="entry name" value="NADH-UBIQUINONE OXIDOREDUCTASE B14 SUBUNIT"/>
    <property type="match status" value="1"/>
</dbReference>
<evidence type="ECO:0000313" key="15">
    <source>
        <dbReference type="Proteomes" id="UP000653454"/>
    </source>
</evidence>
<dbReference type="GO" id="GO:0006979">
    <property type="term" value="P:response to oxidative stress"/>
    <property type="evidence" value="ECO:0007669"/>
    <property type="project" value="TreeGrafter"/>
</dbReference>
<dbReference type="AlphaFoldDB" id="A0A8S4DRC6"/>
<comment type="caution">
    <text evidence="14">The sequence shown here is derived from an EMBL/GenBank/DDBJ whole genome shotgun (WGS) entry which is preliminary data.</text>
</comment>
<evidence type="ECO:0000256" key="4">
    <source>
        <dbReference type="ARBA" id="ARBA00016386"/>
    </source>
</evidence>
<keyword evidence="5" id="KW-0813">Transport</keyword>
<evidence type="ECO:0000256" key="11">
    <source>
        <dbReference type="ARBA" id="ARBA00030213"/>
    </source>
</evidence>
<evidence type="ECO:0000256" key="12">
    <source>
        <dbReference type="ARBA" id="ARBA00032352"/>
    </source>
</evidence>
<dbReference type="InterPro" id="IPR045299">
    <property type="entry name" value="Complex1_LYR_NDUFA6_LYRM6"/>
</dbReference>
<gene>
    <name evidence="14" type="ORF">PLXY2_LOCUS2648</name>
</gene>
<evidence type="ECO:0000256" key="9">
    <source>
        <dbReference type="ARBA" id="ARBA00023128"/>
    </source>
</evidence>
<name>A0A8S4DRC6_PLUXY</name>
<evidence type="ECO:0000256" key="2">
    <source>
        <dbReference type="ARBA" id="ARBA00009508"/>
    </source>
</evidence>
<keyword evidence="10" id="KW-0472">Membrane</keyword>
<dbReference type="InterPro" id="IPR016488">
    <property type="entry name" value="NADH_Ub_cplx-1_asu_su-6"/>
</dbReference>
<dbReference type="CDD" id="cd20266">
    <property type="entry name" value="Complex1_LYR_NDUFA6_LYRM6"/>
    <property type="match status" value="1"/>
</dbReference>
<evidence type="ECO:0000256" key="6">
    <source>
        <dbReference type="ARBA" id="ARBA00022660"/>
    </source>
</evidence>
<protein>
    <recommendedName>
        <fullName evidence="4">NADH dehydrogenase [ubiquinone] 1 alpha subcomplex subunit 6</fullName>
    </recommendedName>
    <alternativeName>
        <fullName evidence="11">Complex I-B14</fullName>
    </alternativeName>
    <alternativeName>
        <fullName evidence="12">NADH-ubiquinone oxidoreductase B14 subunit</fullName>
    </alternativeName>
</protein>
<dbReference type="Proteomes" id="UP000653454">
    <property type="component" value="Unassembled WGS sequence"/>
</dbReference>
<keyword evidence="7" id="KW-0999">Mitochondrion inner membrane</keyword>
<comment type="subunit">
    <text evidence="3">Mammalian complex I is composed of 45 different subunits.</text>
</comment>
<reference evidence="14" key="1">
    <citation type="submission" date="2020-11" db="EMBL/GenBank/DDBJ databases">
        <authorList>
            <person name="Whiteford S."/>
        </authorList>
    </citation>
    <scope>NUCLEOTIDE SEQUENCE</scope>
</reference>
<evidence type="ECO:0000256" key="8">
    <source>
        <dbReference type="ARBA" id="ARBA00022982"/>
    </source>
</evidence>
<comment type="function">
    <text evidence="13">Accessory subunit of the mitochondrial membrane respiratory chain NADH dehydrogenase (Complex I), that is believed to be not involved in catalysis. Required for proper complex I assembly. Complex I functions in the transfer of electrons from NADH to the respiratory chain. The immediate electron acceptor for the enzyme is believed to be ubiquinone.</text>
</comment>
<proteinExistence type="inferred from homology"/>
<evidence type="ECO:0000256" key="10">
    <source>
        <dbReference type="ARBA" id="ARBA00023136"/>
    </source>
</evidence>
<sequence>MSAKQAIQVGSRYVKPMLSLSKVKDFDMPKTEEQCRDKLKEIFLKNKDVSDIRVIDVLVIKGQMELQECVKIWKQKGHVMAYWKPSEEPKPKDFLSKFFAVLYCDINKSHQQCRDKLREKFYKNACVTDTRVVDMLVIKGYMELKEVTHNWMQKGRIMAHWNPTHEPKPKEFIAKFLRGLD</sequence>
<keyword evidence="6" id="KW-0679">Respiratory chain</keyword>
<keyword evidence="15" id="KW-1185">Reference proteome</keyword>
<comment type="similarity">
    <text evidence="2">Belongs to the complex I LYR family.</text>
</comment>
<dbReference type="PANTHER" id="PTHR12964:SF0">
    <property type="entry name" value="NADH DEHYDROGENASE [UBIQUINONE] 1 ALPHA SUBCOMPLEX SUBUNIT 6"/>
    <property type="match status" value="1"/>
</dbReference>
<dbReference type="EMBL" id="CAJHNJ030000007">
    <property type="protein sequence ID" value="CAG9102370.1"/>
    <property type="molecule type" value="Genomic_DNA"/>
</dbReference>
<evidence type="ECO:0000256" key="7">
    <source>
        <dbReference type="ARBA" id="ARBA00022792"/>
    </source>
</evidence>
<dbReference type="GO" id="GO:0005743">
    <property type="term" value="C:mitochondrial inner membrane"/>
    <property type="evidence" value="ECO:0007669"/>
    <property type="project" value="UniProtKB-SubCell"/>
</dbReference>
<dbReference type="GO" id="GO:0045271">
    <property type="term" value="C:respiratory chain complex I"/>
    <property type="evidence" value="ECO:0007669"/>
    <property type="project" value="InterPro"/>
</dbReference>
<keyword evidence="8" id="KW-0249">Electron transport</keyword>
<evidence type="ECO:0000256" key="5">
    <source>
        <dbReference type="ARBA" id="ARBA00022448"/>
    </source>
</evidence>
<comment type="subcellular location">
    <subcellularLocation>
        <location evidence="1">Mitochondrion inner membrane</location>
        <topology evidence="1">Peripheral membrane protein</topology>
        <orientation evidence="1">Matrix side</orientation>
    </subcellularLocation>
</comment>
<evidence type="ECO:0000313" key="14">
    <source>
        <dbReference type="EMBL" id="CAG9102370.1"/>
    </source>
</evidence>
<accession>A0A8S4DRC6</accession>